<comment type="cofactor">
    <cofactor evidence="6">
        <name>Zn(2+)</name>
        <dbReference type="ChEBI" id="CHEBI:29105"/>
    </cofactor>
    <text evidence="6">Binds 1 zinc ion.</text>
</comment>
<sequence length="618" mass="68092">MTNLSRREAIAAAALASLASAYPALAQTTAGGGAVWDLSDIYPNDAAWDKARKDALEALKGLGAYKGHLGDSADSLAKALQLQSDLYRTIGRVYTYSSLKADEDVRVSANQEKQAQSIDLFTAFGEASAWIAPELLAVGAGKVNGFIATNETLQTKFSYYLANILRQAPHTLSSEGEALLASAGAPLAAPGDISQQLRSSDVPWPTITLSTGKKVRLDSQGYTLARDAANRDDRKAVFDAFWKTFGAFKNSFGATYAAQVKGDIFTAKARKYPTALAAAIAGANIPEGVYRTLVAETDRGLPVLHRYFEFRRKMLELPDLAYYDVYPPIVQLDRTFSLDEMRTTTLAAVKPLGKEYGERFAKATAGKWMDPLPREGKRPGAYMQPGAYDVHPYLLLNLSDKYDGITTYAHEWGHAMHTLLANATQPFEKSDYPIFLAEIASTLNELLLSDYMVKQAKTKQEKLFYLGQRMESIRGTYYRQTMLAEFELAAHDKAEAGEGLSGEKFSQIFYDLLVRYHGPKVAIAKDYGNEWAYIPHFYTSFYVYQYATCITAANFFARSILAGGAKERDNYLSVLKAGGSDYPVEILKRAGLDMTTPAPYQAMVQTLTETLDEAEKLV</sequence>
<dbReference type="GO" id="GO:0004222">
    <property type="term" value="F:metalloendopeptidase activity"/>
    <property type="evidence" value="ECO:0007669"/>
    <property type="project" value="UniProtKB-UniRule"/>
</dbReference>
<dbReference type="AlphaFoldDB" id="A0A9X1DEK9"/>
<keyword evidence="2 6" id="KW-0479">Metal-binding</keyword>
<protein>
    <recommendedName>
        <fullName evidence="6">Oligopeptidase F</fullName>
        <ecNumber evidence="6">3.4.24.-</ecNumber>
    </recommendedName>
</protein>
<dbReference type="Pfam" id="PF08439">
    <property type="entry name" value="Peptidase_M3_N"/>
    <property type="match status" value="1"/>
</dbReference>
<dbReference type="InterPro" id="IPR001567">
    <property type="entry name" value="Pept_M3A_M3B_dom"/>
</dbReference>
<evidence type="ECO:0000256" key="3">
    <source>
        <dbReference type="ARBA" id="ARBA00022801"/>
    </source>
</evidence>
<evidence type="ECO:0000256" key="4">
    <source>
        <dbReference type="ARBA" id="ARBA00022833"/>
    </source>
</evidence>
<comment type="function">
    <text evidence="6">Has oligopeptidase activity and degrades a variety of small bioactive peptides.</text>
</comment>
<dbReference type="InterPro" id="IPR045090">
    <property type="entry name" value="Pept_M3A_M3B"/>
</dbReference>
<keyword evidence="7" id="KW-0732">Signal</keyword>
<dbReference type="GO" id="GO:0046872">
    <property type="term" value="F:metal ion binding"/>
    <property type="evidence" value="ECO:0007669"/>
    <property type="project" value="UniProtKB-UniRule"/>
</dbReference>
<keyword evidence="1 6" id="KW-0645">Protease</keyword>
<dbReference type="GO" id="GO:0006508">
    <property type="term" value="P:proteolysis"/>
    <property type="evidence" value="ECO:0007669"/>
    <property type="project" value="UniProtKB-KW"/>
</dbReference>
<keyword evidence="3 6" id="KW-0378">Hydrolase</keyword>
<evidence type="ECO:0000313" key="11">
    <source>
        <dbReference type="Proteomes" id="UP001138757"/>
    </source>
</evidence>
<accession>A0A9X1DEK9</accession>
<dbReference type="PROSITE" id="PS51318">
    <property type="entry name" value="TAT"/>
    <property type="match status" value="1"/>
</dbReference>
<organism evidence="10 11">
    <name type="scientific">Sphingobium nicotianae</name>
    <dbReference type="NCBI Taxonomy" id="2782607"/>
    <lineage>
        <taxon>Bacteria</taxon>
        <taxon>Pseudomonadati</taxon>
        <taxon>Pseudomonadota</taxon>
        <taxon>Alphaproteobacteria</taxon>
        <taxon>Sphingomonadales</taxon>
        <taxon>Sphingomonadaceae</taxon>
        <taxon>Sphingobium</taxon>
    </lineage>
</organism>
<evidence type="ECO:0000256" key="5">
    <source>
        <dbReference type="ARBA" id="ARBA00023049"/>
    </source>
</evidence>
<dbReference type="Proteomes" id="UP001138757">
    <property type="component" value="Unassembled WGS sequence"/>
</dbReference>
<dbReference type="InterPro" id="IPR013647">
    <property type="entry name" value="OligopepF_N_dom"/>
</dbReference>
<feature type="signal peptide" evidence="7">
    <location>
        <begin position="1"/>
        <end position="26"/>
    </location>
</feature>
<dbReference type="Gene3D" id="1.10.1370.20">
    <property type="entry name" value="Oligoendopeptidase f, C-terminal domain"/>
    <property type="match status" value="1"/>
</dbReference>
<evidence type="ECO:0000256" key="2">
    <source>
        <dbReference type="ARBA" id="ARBA00022723"/>
    </source>
</evidence>
<dbReference type="SUPFAM" id="SSF55486">
    <property type="entry name" value="Metalloproteases ('zincins'), catalytic domain"/>
    <property type="match status" value="1"/>
</dbReference>
<feature type="domain" description="Peptidase M3A/M3B catalytic" evidence="8">
    <location>
        <begin position="227"/>
        <end position="603"/>
    </location>
</feature>
<evidence type="ECO:0000259" key="9">
    <source>
        <dbReference type="Pfam" id="PF08439"/>
    </source>
</evidence>
<comment type="similarity">
    <text evidence="6">Belongs to the peptidase M3B family.</text>
</comment>
<evidence type="ECO:0000259" key="8">
    <source>
        <dbReference type="Pfam" id="PF01432"/>
    </source>
</evidence>
<dbReference type="PANTHER" id="PTHR11804">
    <property type="entry name" value="PROTEASE M3 THIMET OLIGOPEPTIDASE-RELATED"/>
    <property type="match status" value="1"/>
</dbReference>
<gene>
    <name evidence="10" type="primary">pepF</name>
    <name evidence="10" type="ORF">KK488_15980</name>
</gene>
<reference evidence="10" key="1">
    <citation type="submission" date="2021-05" db="EMBL/GenBank/DDBJ databases">
        <title>Genome of Sphingobium sp. strain.</title>
        <authorList>
            <person name="Fan R."/>
        </authorList>
    </citation>
    <scope>NUCLEOTIDE SEQUENCE</scope>
    <source>
        <strain evidence="10">H33</strain>
    </source>
</reference>
<proteinExistence type="inferred from homology"/>
<dbReference type="InterPro" id="IPR004438">
    <property type="entry name" value="Peptidase_M3B"/>
</dbReference>
<dbReference type="RefSeq" id="WP_214624713.1">
    <property type="nucleotide sequence ID" value="NZ_JAHGAW010000011.1"/>
</dbReference>
<dbReference type="EC" id="3.4.24.-" evidence="6"/>
<keyword evidence="11" id="KW-1185">Reference proteome</keyword>
<dbReference type="EMBL" id="JAHGAW010000011">
    <property type="protein sequence ID" value="MBT2188454.1"/>
    <property type="molecule type" value="Genomic_DNA"/>
</dbReference>
<dbReference type="InterPro" id="IPR042088">
    <property type="entry name" value="OligoPept_F_C"/>
</dbReference>
<dbReference type="GO" id="GO:0006518">
    <property type="term" value="P:peptide metabolic process"/>
    <property type="evidence" value="ECO:0007669"/>
    <property type="project" value="TreeGrafter"/>
</dbReference>
<dbReference type="Gene3D" id="1.20.140.70">
    <property type="entry name" value="Oligopeptidase f, N-terminal domain"/>
    <property type="match status" value="1"/>
</dbReference>
<dbReference type="Gene3D" id="1.10.287.830">
    <property type="entry name" value="putative peptidase helix hairpin domain like"/>
    <property type="match status" value="1"/>
</dbReference>
<keyword evidence="4 6" id="KW-0862">Zinc</keyword>
<dbReference type="NCBIfam" id="TIGR00181">
    <property type="entry name" value="pepF"/>
    <property type="match status" value="1"/>
</dbReference>
<comment type="caution">
    <text evidence="10">The sequence shown here is derived from an EMBL/GenBank/DDBJ whole genome shotgun (WGS) entry which is preliminary data.</text>
</comment>
<evidence type="ECO:0000256" key="1">
    <source>
        <dbReference type="ARBA" id="ARBA00022670"/>
    </source>
</evidence>
<dbReference type="CDD" id="cd09608">
    <property type="entry name" value="M3B_PepF"/>
    <property type="match status" value="1"/>
</dbReference>
<keyword evidence="5 6" id="KW-0482">Metalloprotease</keyword>
<dbReference type="InterPro" id="IPR006311">
    <property type="entry name" value="TAT_signal"/>
</dbReference>
<evidence type="ECO:0000313" key="10">
    <source>
        <dbReference type="EMBL" id="MBT2188454.1"/>
    </source>
</evidence>
<evidence type="ECO:0000256" key="7">
    <source>
        <dbReference type="SAM" id="SignalP"/>
    </source>
</evidence>
<dbReference type="Pfam" id="PF01432">
    <property type="entry name" value="Peptidase_M3"/>
    <property type="match status" value="1"/>
</dbReference>
<name>A0A9X1DEK9_9SPHN</name>
<dbReference type="PANTHER" id="PTHR11804:SF84">
    <property type="entry name" value="SACCHAROLYSIN"/>
    <property type="match status" value="1"/>
</dbReference>
<feature type="chain" id="PRO_5040801266" description="Oligopeptidase F" evidence="7">
    <location>
        <begin position="27"/>
        <end position="618"/>
    </location>
</feature>
<feature type="domain" description="Oligopeptidase F N-terminal" evidence="9">
    <location>
        <begin position="134"/>
        <end position="201"/>
    </location>
</feature>
<evidence type="ECO:0000256" key="6">
    <source>
        <dbReference type="RuleBase" id="RU368091"/>
    </source>
</evidence>